<dbReference type="STRING" id="67285.AQI88_02735"/>
<dbReference type="Proteomes" id="UP000054241">
    <property type="component" value="Unassembled WGS sequence"/>
</dbReference>
<accession>A0A101NSM6</accession>
<dbReference type="InterPro" id="IPR029068">
    <property type="entry name" value="Glyas_Bleomycin-R_OHBP_Dase"/>
</dbReference>
<comment type="caution">
    <text evidence="2">The sequence shown here is derived from an EMBL/GenBank/DDBJ whole genome shotgun (WGS) entry which is preliminary data.</text>
</comment>
<dbReference type="AlphaFoldDB" id="A0A101NSM6"/>
<evidence type="ECO:0000313" key="2">
    <source>
        <dbReference type="EMBL" id="KUM98606.1"/>
    </source>
</evidence>
<dbReference type="InterPro" id="IPR004360">
    <property type="entry name" value="Glyas_Fos-R_dOase_dom"/>
</dbReference>
<protein>
    <submittedName>
        <fullName evidence="2">Glyoxalase</fullName>
    </submittedName>
</protein>
<gene>
    <name evidence="2" type="ORF">AQI88_02735</name>
</gene>
<sequence length="115" mass="12339">MEILGASLRICVDDLDTAIPFYERLAGGRALRFERGGVRVAAVGSFLLMSGPEAELEVLRKVAATIAVKDVDEAHRLLADLGARIIAGPVETPAGRNLLAMHPDGSLFEYVDHRG</sequence>
<dbReference type="InterPro" id="IPR037523">
    <property type="entry name" value="VOC_core"/>
</dbReference>
<dbReference type="RefSeq" id="WP_066991069.1">
    <property type="nucleotide sequence ID" value="NZ_BNDU01000004.1"/>
</dbReference>
<organism evidence="2 3">
    <name type="scientific">Streptomyces cellostaticus</name>
    <dbReference type="NCBI Taxonomy" id="67285"/>
    <lineage>
        <taxon>Bacteria</taxon>
        <taxon>Bacillati</taxon>
        <taxon>Actinomycetota</taxon>
        <taxon>Actinomycetes</taxon>
        <taxon>Kitasatosporales</taxon>
        <taxon>Streptomycetaceae</taxon>
        <taxon>Streptomyces</taxon>
    </lineage>
</organism>
<dbReference type="OrthoDB" id="1492945at2"/>
<dbReference type="PROSITE" id="PS51819">
    <property type="entry name" value="VOC"/>
    <property type="match status" value="1"/>
</dbReference>
<reference evidence="2 3" key="1">
    <citation type="submission" date="2015-10" db="EMBL/GenBank/DDBJ databases">
        <title>Draft genome sequence of Streptomyces cellostaticus DSM 40189, type strain for the species Streptomyces cellostaticus.</title>
        <authorList>
            <person name="Ruckert C."/>
            <person name="Winkler A."/>
            <person name="Kalinowski J."/>
            <person name="Kampfer P."/>
            <person name="Glaeser S."/>
        </authorList>
    </citation>
    <scope>NUCLEOTIDE SEQUENCE [LARGE SCALE GENOMIC DNA]</scope>
    <source>
        <strain evidence="2 3">DSM 40189</strain>
    </source>
</reference>
<keyword evidence="3" id="KW-1185">Reference proteome</keyword>
<dbReference type="Pfam" id="PF00903">
    <property type="entry name" value="Glyoxalase"/>
    <property type="match status" value="1"/>
</dbReference>
<feature type="domain" description="VOC" evidence="1">
    <location>
        <begin position="2"/>
        <end position="113"/>
    </location>
</feature>
<dbReference type="Gene3D" id="3.10.180.10">
    <property type="entry name" value="2,3-Dihydroxybiphenyl 1,2-Dioxygenase, domain 1"/>
    <property type="match status" value="1"/>
</dbReference>
<name>A0A101NSM6_9ACTN</name>
<evidence type="ECO:0000313" key="3">
    <source>
        <dbReference type="Proteomes" id="UP000054241"/>
    </source>
</evidence>
<proteinExistence type="predicted"/>
<dbReference type="EMBL" id="LMWL01000004">
    <property type="protein sequence ID" value="KUM98606.1"/>
    <property type="molecule type" value="Genomic_DNA"/>
</dbReference>
<dbReference type="SUPFAM" id="SSF54593">
    <property type="entry name" value="Glyoxalase/Bleomycin resistance protein/Dihydroxybiphenyl dioxygenase"/>
    <property type="match status" value="1"/>
</dbReference>
<evidence type="ECO:0000259" key="1">
    <source>
        <dbReference type="PROSITE" id="PS51819"/>
    </source>
</evidence>